<comment type="caution">
    <text evidence="1">The sequence shown here is derived from an EMBL/GenBank/DDBJ whole genome shotgun (WGS) entry which is preliminary data.</text>
</comment>
<gene>
    <name evidence="1" type="ORF">MFLAVUS_002327</name>
</gene>
<accession>A0ABP9YPZ2</accession>
<evidence type="ECO:0000313" key="2">
    <source>
        <dbReference type="Proteomes" id="UP001473302"/>
    </source>
</evidence>
<protein>
    <submittedName>
        <fullName evidence="1">Uncharacterized protein</fullName>
    </submittedName>
</protein>
<dbReference type="Proteomes" id="UP001473302">
    <property type="component" value="Unassembled WGS sequence"/>
</dbReference>
<proteinExistence type="predicted"/>
<dbReference type="EMBL" id="BAABUK010000004">
    <property type="protein sequence ID" value="GAA5808928.1"/>
    <property type="molecule type" value="Genomic_DNA"/>
</dbReference>
<organism evidence="1 2">
    <name type="scientific">Mucor flavus</name>
    <dbReference type="NCBI Taxonomy" id="439312"/>
    <lineage>
        <taxon>Eukaryota</taxon>
        <taxon>Fungi</taxon>
        <taxon>Fungi incertae sedis</taxon>
        <taxon>Mucoromycota</taxon>
        <taxon>Mucoromycotina</taxon>
        <taxon>Mucoromycetes</taxon>
        <taxon>Mucorales</taxon>
        <taxon>Mucorineae</taxon>
        <taxon>Mucoraceae</taxon>
        <taxon>Mucor</taxon>
    </lineage>
</organism>
<evidence type="ECO:0000313" key="1">
    <source>
        <dbReference type="EMBL" id="GAA5808928.1"/>
    </source>
</evidence>
<name>A0ABP9YPZ2_9FUNG</name>
<keyword evidence="2" id="KW-1185">Reference proteome</keyword>
<sequence length="570" mass="65694">MHNLVKPKEQQPTLNQSWKAYGEESLEITPIDEDEILDQSDLAQRIMDAEKKFSTSSITTSLFASQYFEHPALYRVLFMGSITDEKKKELFKKLSQGFAHVSQQQTRPDCKNLSLLGQPILPFKEIKHNIVLLSDDDDPDLISDSFEDIGVSMIEADFTWNSNAVNYSNDPTNLLLQYAWNQCPNPRDLPSAWIENKISKTKFIGYMFPETTPNGIDLCVYFYDGSKNEERTKKDLELLCLLRKLGIYVLPLTTTRDESMKGHFADLLTQYKVRCLDLGNLEVGQEPSFFHHKHKQSTADRLSRLQGMECTQSNVPRVATYQILTVDQFCGIENKAIFELLKRTRERQILRDELKQEFTQKVSSSEESIKSDTTDKAIPQKSEPYINPFIQGVLFSFVAMVGLNWLNSYYVELQVPAKWTASFDINSTLAFSLTIRDPTQRFDWPNPDPQVWLNHEQPIPIVRDTVVGKYNLLLDPLLNTQEFTSVVLSINHTNVDFYNTETRSTYLFYSTTKDDTSSTVLVKEDNSKVLKNITLEQEDRMDTGIIQKTWKGLVFIKDNIFNVKKIILRN</sequence>
<reference evidence="1 2" key="1">
    <citation type="submission" date="2024-04" db="EMBL/GenBank/DDBJ databases">
        <title>genome sequences of Mucor flavus KT1a and Helicostylum pulchrum KT1b strains isolated from the surface of a dry-aged beef.</title>
        <authorList>
            <person name="Toyotome T."/>
            <person name="Hosono M."/>
            <person name="Torimaru M."/>
            <person name="Fukuda K."/>
            <person name="Mikami N."/>
        </authorList>
    </citation>
    <scope>NUCLEOTIDE SEQUENCE [LARGE SCALE GENOMIC DNA]</scope>
    <source>
        <strain evidence="1 2">KT1a</strain>
    </source>
</reference>